<accession>A2CDH3</accession>
<dbReference type="GO" id="GO:0004553">
    <property type="term" value="F:hydrolase activity, hydrolyzing O-glycosyl compounds"/>
    <property type="evidence" value="ECO:0007669"/>
    <property type="project" value="InterPro"/>
</dbReference>
<evidence type="ECO:0000313" key="2">
    <source>
        <dbReference type="EMBL" id="ABM79533.1"/>
    </source>
</evidence>
<dbReference type="InterPro" id="IPR012291">
    <property type="entry name" value="CBM2_carb-bd_dom_sf"/>
</dbReference>
<dbReference type="PROSITE" id="PS51173">
    <property type="entry name" value="CBM2"/>
    <property type="match status" value="1"/>
</dbReference>
<dbReference type="GO" id="GO:0030247">
    <property type="term" value="F:polysaccharide binding"/>
    <property type="evidence" value="ECO:0007669"/>
    <property type="project" value="UniProtKB-UniRule"/>
</dbReference>
<dbReference type="Gene3D" id="2.60.40.290">
    <property type="match status" value="2"/>
</dbReference>
<proteinExistence type="predicted"/>
<feature type="domain" description="CBM2" evidence="1">
    <location>
        <begin position="415"/>
        <end position="533"/>
    </location>
</feature>
<dbReference type="CAZy" id="CBM2">
    <property type="family name" value="Carbohydrate-Binding Module Family 2"/>
</dbReference>
<dbReference type="SMART" id="SM00637">
    <property type="entry name" value="CBD_II"/>
    <property type="match status" value="2"/>
</dbReference>
<dbReference type="SUPFAM" id="SSF49384">
    <property type="entry name" value="Carbohydrate-binding domain"/>
    <property type="match status" value="2"/>
</dbReference>
<sequence length="533" mass="57661">MNQVMTSQLNVSVAGSVWWNGLTAELNITNTTSETLSEWSYSFITPHKISGMPWGVSTSAEQLVNGQTKYTLTGIGWAQTIPAGGSVTVGFNAQQGKALGTEGVLTAELLMTKASEMASTVASSLAVSDAPAVEVQGHPQSENDSAMEGMHAHTTSDSAFTLITAWGASSGSEHTTHDELMGGRTPITTEAHVAYNNLRTFLGLDPASLEDIGNWAFANNLTNNSQAWGDDLQGVGLWYSMQGAKVGWIADENYDPQWLADLQRSARLGSPNDVMSMARQIAKPGFIDYLEGIDGVDHFINTLKMEPHFGGWMHDRAHGWLSIEDVAIAHDINHLTVLSHDQTQPFMNDTFDWPQWPALEVSDQVVIDYFQSMVSLGGPLGSNLDALGTPINEENEKPQQEPVVLVEQSQVSQIDPITGSAVDVEVSGDLWWGGFTAEITITNSSDQRLENWAVGFNSIHHYYGESWGVDVVTEEVADDLYSYKIYGADWGQSIGAGQSMTVGFNALTGMDLERSGSLTAESLFAEGSEPVLL</sequence>
<dbReference type="InterPro" id="IPR001919">
    <property type="entry name" value="CBD2"/>
</dbReference>
<dbReference type="BioCyc" id="PMAR59922:G1G80-2460-MONOMER"/>
<dbReference type="HOGENOM" id="CLU_016421_0_0_3"/>
<protein>
    <recommendedName>
        <fullName evidence="1">CBM2 domain-containing protein</fullName>
    </recommendedName>
</protein>
<dbReference type="Pfam" id="PF00553">
    <property type="entry name" value="CBM_2"/>
    <property type="match status" value="2"/>
</dbReference>
<reference evidence="2 3" key="1">
    <citation type="journal article" date="2007" name="PLoS Genet.">
        <title>Patterns and implications of gene gain and loss in the evolution of Prochlorococcus.</title>
        <authorList>
            <person name="Kettler G.C."/>
            <person name="Martiny A.C."/>
            <person name="Huang K."/>
            <person name="Zucker J."/>
            <person name="Coleman M.L."/>
            <person name="Rodrigue S."/>
            <person name="Chen F."/>
            <person name="Lapidus A."/>
            <person name="Ferriera S."/>
            <person name="Johnson J."/>
            <person name="Steglich C."/>
            <person name="Church G.M."/>
            <person name="Richardson P."/>
            <person name="Chisholm S.W."/>
        </authorList>
    </citation>
    <scope>NUCLEOTIDE SEQUENCE [LARGE SCALE GENOMIC DNA]</scope>
    <source>
        <strain evidence="2 3">MIT 9303</strain>
    </source>
</reference>
<dbReference type="KEGG" id="pmf:P9303_28031"/>
<dbReference type="Proteomes" id="UP000002274">
    <property type="component" value="Chromosome"/>
</dbReference>
<gene>
    <name evidence="2" type="ordered locus">P9303_28031</name>
</gene>
<dbReference type="EMBL" id="CP000554">
    <property type="protein sequence ID" value="ABM79533.1"/>
    <property type="molecule type" value="Genomic_DNA"/>
</dbReference>
<name>A2CDH3_PROM3</name>
<evidence type="ECO:0000259" key="1">
    <source>
        <dbReference type="PROSITE" id="PS51173"/>
    </source>
</evidence>
<dbReference type="STRING" id="59922.P9303_28031"/>
<dbReference type="GO" id="GO:0005975">
    <property type="term" value="P:carbohydrate metabolic process"/>
    <property type="evidence" value="ECO:0007669"/>
    <property type="project" value="InterPro"/>
</dbReference>
<evidence type="ECO:0000313" key="3">
    <source>
        <dbReference type="Proteomes" id="UP000002274"/>
    </source>
</evidence>
<organism evidence="2 3">
    <name type="scientific">Prochlorococcus marinus (strain MIT 9303)</name>
    <dbReference type="NCBI Taxonomy" id="59922"/>
    <lineage>
        <taxon>Bacteria</taxon>
        <taxon>Bacillati</taxon>
        <taxon>Cyanobacteriota</taxon>
        <taxon>Cyanophyceae</taxon>
        <taxon>Synechococcales</taxon>
        <taxon>Prochlorococcaceae</taxon>
        <taxon>Prochlorococcus</taxon>
    </lineage>
</organism>
<dbReference type="AlphaFoldDB" id="A2CDH3"/>
<dbReference type="InterPro" id="IPR008965">
    <property type="entry name" value="CBM2/CBM3_carb-bd_dom_sf"/>
</dbReference>